<reference evidence="2 3" key="1">
    <citation type="submission" date="2016-08" db="EMBL/GenBank/DDBJ databases">
        <authorList>
            <person name="Seilhamer J.J."/>
        </authorList>
    </citation>
    <scope>NUCLEOTIDE SEQUENCE [LARGE SCALE GENOMIC DNA]</scope>
    <source>
        <strain evidence="2 3">KCTC 42603</strain>
    </source>
</reference>
<dbReference type="Pfam" id="PF04214">
    <property type="entry name" value="DUF411"/>
    <property type="match status" value="1"/>
</dbReference>
<proteinExistence type="predicted"/>
<sequence>MKQSIATTLSSFMLLALPAFMAVATGEDNASVQATTMEVHKSPTCGCCKNWIAHMQEAGFAVSPVDHANLFSLKMEAGVREQYQSCHTGTIDGYVFEGHVPAKFVQQFLQSPAADAIGLSVPAMPVGTPGMEMGGRFSPYDILLLKKDGSAEVYASIASYDEQF</sequence>
<feature type="signal peptide" evidence="1">
    <location>
        <begin position="1"/>
        <end position="21"/>
    </location>
</feature>
<evidence type="ECO:0000313" key="2">
    <source>
        <dbReference type="EMBL" id="OFC70557.1"/>
    </source>
</evidence>
<dbReference type="AlphaFoldDB" id="A0A1E7ZAQ4"/>
<dbReference type="STRING" id="1656094.BFC18_12425"/>
<gene>
    <name evidence="2" type="ORF">BFC18_12425</name>
</gene>
<dbReference type="OrthoDB" id="14727at2"/>
<dbReference type="EMBL" id="MDHN01000028">
    <property type="protein sequence ID" value="OFC70557.1"/>
    <property type="molecule type" value="Genomic_DNA"/>
</dbReference>
<protein>
    <recommendedName>
        <fullName evidence="4">Metal-binding protein</fullName>
    </recommendedName>
</protein>
<evidence type="ECO:0000313" key="3">
    <source>
        <dbReference type="Proteomes" id="UP000175691"/>
    </source>
</evidence>
<keyword evidence="3" id="KW-1185">Reference proteome</keyword>
<comment type="caution">
    <text evidence="2">The sequence shown here is derived from an EMBL/GenBank/DDBJ whole genome shotgun (WGS) entry which is preliminary data.</text>
</comment>
<feature type="chain" id="PRO_5009209603" description="Metal-binding protein" evidence="1">
    <location>
        <begin position="22"/>
        <end position="164"/>
    </location>
</feature>
<accession>A0A1E7ZAQ4</accession>
<keyword evidence="1" id="KW-0732">Signal</keyword>
<dbReference type="Proteomes" id="UP000175691">
    <property type="component" value="Unassembled WGS sequence"/>
</dbReference>
<name>A0A1E7ZAQ4_9ALTE</name>
<evidence type="ECO:0000256" key="1">
    <source>
        <dbReference type="SAM" id="SignalP"/>
    </source>
</evidence>
<evidence type="ECO:0008006" key="4">
    <source>
        <dbReference type="Google" id="ProtNLM"/>
    </source>
</evidence>
<dbReference type="InterPro" id="IPR007332">
    <property type="entry name" value="DUF411"/>
</dbReference>
<organism evidence="2 3">
    <name type="scientific">Alteromonas confluentis</name>
    <dbReference type="NCBI Taxonomy" id="1656094"/>
    <lineage>
        <taxon>Bacteria</taxon>
        <taxon>Pseudomonadati</taxon>
        <taxon>Pseudomonadota</taxon>
        <taxon>Gammaproteobacteria</taxon>
        <taxon>Alteromonadales</taxon>
        <taxon>Alteromonadaceae</taxon>
        <taxon>Alteromonas/Salinimonas group</taxon>
        <taxon>Alteromonas</taxon>
    </lineage>
</organism>
<dbReference type="RefSeq" id="WP_070125630.1">
    <property type="nucleotide sequence ID" value="NZ_MDHN01000028.1"/>
</dbReference>